<name>A0A2P5E7I5_TREOI</name>
<protein>
    <submittedName>
        <fullName evidence="1">Uncharacterized protein</fullName>
    </submittedName>
</protein>
<organism evidence="1 2">
    <name type="scientific">Trema orientale</name>
    <name type="common">Charcoal tree</name>
    <name type="synonym">Celtis orientalis</name>
    <dbReference type="NCBI Taxonomy" id="63057"/>
    <lineage>
        <taxon>Eukaryota</taxon>
        <taxon>Viridiplantae</taxon>
        <taxon>Streptophyta</taxon>
        <taxon>Embryophyta</taxon>
        <taxon>Tracheophyta</taxon>
        <taxon>Spermatophyta</taxon>
        <taxon>Magnoliopsida</taxon>
        <taxon>eudicotyledons</taxon>
        <taxon>Gunneridae</taxon>
        <taxon>Pentapetalae</taxon>
        <taxon>rosids</taxon>
        <taxon>fabids</taxon>
        <taxon>Rosales</taxon>
        <taxon>Cannabaceae</taxon>
        <taxon>Trema</taxon>
    </lineage>
</organism>
<proteinExistence type="predicted"/>
<dbReference type="EMBL" id="JXTC01000215">
    <property type="protein sequence ID" value="PON81502.1"/>
    <property type="molecule type" value="Genomic_DNA"/>
</dbReference>
<dbReference type="AlphaFoldDB" id="A0A2P5E7I5"/>
<gene>
    <name evidence="1" type="ORF">TorRG33x02_226940</name>
</gene>
<evidence type="ECO:0000313" key="2">
    <source>
        <dbReference type="Proteomes" id="UP000237000"/>
    </source>
</evidence>
<sequence length="74" mass="8105">MRQGAAAPLKWHMGALLPRGTVLLNRGAGASLFTIMCYVASHASIDDSLIQENPRHGFFSTDAAIFSWNYIILL</sequence>
<accession>A0A2P5E7I5</accession>
<dbReference type="Proteomes" id="UP000237000">
    <property type="component" value="Unassembled WGS sequence"/>
</dbReference>
<evidence type="ECO:0000313" key="1">
    <source>
        <dbReference type="EMBL" id="PON81502.1"/>
    </source>
</evidence>
<keyword evidence="2" id="KW-1185">Reference proteome</keyword>
<comment type="caution">
    <text evidence="1">The sequence shown here is derived from an EMBL/GenBank/DDBJ whole genome shotgun (WGS) entry which is preliminary data.</text>
</comment>
<reference evidence="2" key="1">
    <citation type="submission" date="2016-06" db="EMBL/GenBank/DDBJ databases">
        <title>Parallel loss of symbiosis genes in relatives of nitrogen-fixing non-legume Parasponia.</title>
        <authorList>
            <person name="Van Velzen R."/>
            <person name="Holmer R."/>
            <person name="Bu F."/>
            <person name="Rutten L."/>
            <person name="Van Zeijl A."/>
            <person name="Liu W."/>
            <person name="Santuari L."/>
            <person name="Cao Q."/>
            <person name="Sharma T."/>
            <person name="Shen D."/>
            <person name="Roswanjaya Y."/>
            <person name="Wardhani T."/>
            <person name="Kalhor M.S."/>
            <person name="Jansen J."/>
            <person name="Van den Hoogen J."/>
            <person name="Gungor B."/>
            <person name="Hartog M."/>
            <person name="Hontelez J."/>
            <person name="Verver J."/>
            <person name="Yang W.-C."/>
            <person name="Schijlen E."/>
            <person name="Repin R."/>
            <person name="Schilthuizen M."/>
            <person name="Schranz E."/>
            <person name="Heidstra R."/>
            <person name="Miyata K."/>
            <person name="Fedorova E."/>
            <person name="Kohlen W."/>
            <person name="Bisseling T."/>
            <person name="Smit S."/>
            <person name="Geurts R."/>
        </authorList>
    </citation>
    <scope>NUCLEOTIDE SEQUENCE [LARGE SCALE GENOMIC DNA]</scope>
    <source>
        <strain evidence="2">cv. RG33-2</strain>
    </source>
</reference>
<dbReference type="InParanoid" id="A0A2P5E7I5"/>